<name>A0AAE0F4H7_9CHLO</name>
<protein>
    <submittedName>
        <fullName evidence="2">Uncharacterized protein</fullName>
    </submittedName>
</protein>
<reference evidence="2 3" key="1">
    <citation type="journal article" date="2015" name="Genome Biol. Evol.">
        <title>Comparative Genomics of a Bacterivorous Green Alga Reveals Evolutionary Causalities and Consequences of Phago-Mixotrophic Mode of Nutrition.</title>
        <authorList>
            <person name="Burns J.A."/>
            <person name="Paasch A."/>
            <person name="Narechania A."/>
            <person name="Kim E."/>
        </authorList>
    </citation>
    <scope>NUCLEOTIDE SEQUENCE [LARGE SCALE GENOMIC DNA]</scope>
    <source>
        <strain evidence="2">PLY_AMNH</strain>
    </source>
</reference>
<dbReference type="Proteomes" id="UP001190700">
    <property type="component" value="Unassembled WGS sequence"/>
</dbReference>
<organism evidence="2 3">
    <name type="scientific">Cymbomonas tetramitiformis</name>
    <dbReference type="NCBI Taxonomy" id="36881"/>
    <lineage>
        <taxon>Eukaryota</taxon>
        <taxon>Viridiplantae</taxon>
        <taxon>Chlorophyta</taxon>
        <taxon>Pyramimonadophyceae</taxon>
        <taxon>Pyramimonadales</taxon>
        <taxon>Pyramimonadaceae</taxon>
        <taxon>Cymbomonas</taxon>
    </lineage>
</organism>
<dbReference type="AlphaFoldDB" id="A0AAE0F4H7"/>
<comment type="caution">
    <text evidence="2">The sequence shown here is derived from an EMBL/GenBank/DDBJ whole genome shotgun (WGS) entry which is preliminary data.</text>
</comment>
<keyword evidence="3" id="KW-1185">Reference proteome</keyword>
<reference evidence="2" key="2">
    <citation type="submission" date="2023-06" db="EMBL/GenBank/DDBJ databases">
        <title>Long-read-based genome assembly of the green algal bacterivore Cymbomonas tetramitiformis.</title>
        <authorList>
            <person name="Gyaltshen Y."/>
            <person name="Rozenberg A."/>
            <person name="Paasch A."/>
            <person name="Burns J.A."/>
            <person name="Warring S."/>
            <person name="Larson R."/>
            <person name="Maurer-Alcala X."/>
            <person name="Dacks J."/>
            <person name="Kim E."/>
        </authorList>
    </citation>
    <scope>NUCLEOTIDE SEQUENCE</scope>
    <source>
        <strain evidence="2">PLY_AMNH</strain>
    </source>
</reference>
<gene>
    <name evidence="2" type="ORF">CYMTET_39416</name>
    <name evidence="1" type="ORF">CYMTET_43915</name>
</gene>
<evidence type="ECO:0000313" key="3">
    <source>
        <dbReference type="Proteomes" id="UP001190700"/>
    </source>
</evidence>
<sequence>MRDVQDDFQLNLRQTLADIAGTGVWETNVTIVSLKAPGILQTESEVFLPSIESAATFQSVMECCCTEMFSKIQYFDDLGTANVTSIQIFSLDDFLASPAWEAEEEEDEDELWEKPWFQGTIGGIGAAMLALFLMRRCYRQSQEDALGKDSNDVDKIRWIEAHYPHAPQVSTYDTMTFPIPEKLPPGQLAPNSTAAKAQELAALPGPAPDYVEPESGVQAWKA</sequence>
<evidence type="ECO:0000313" key="2">
    <source>
        <dbReference type="EMBL" id="KAK3251229.1"/>
    </source>
</evidence>
<dbReference type="EMBL" id="LGRX02026172">
    <property type="protein sequence ID" value="KAK3251229.1"/>
    <property type="molecule type" value="Genomic_DNA"/>
</dbReference>
<proteinExistence type="predicted"/>
<evidence type="ECO:0000313" key="1">
    <source>
        <dbReference type="EMBL" id="KAK3246550.1"/>
    </source>
</evidence>
<accession>A0AAE0F4H7</accession>
<dbReference type="EMBL" id="LGRX02029701">
    <property type="protein sequence ID" value="KAK3246550.1"/>
    <property type="molecule type" value="Genomic_DNA"/>
</dbReference>